<protein>
    <submittedName>
        <fullName evidence="1">Uncharacterized protein</fullName>
    </submittedName>
</protein>
<dbReference type="EMBL" id="CAJNOH010000027">
    <property type="protein sequence ID" value="CAF0778462.1"/>
    <property type="molecule type" value="Genomic_DNA"/>
</dbReference>
<name>A0A813R8V1_9BILA</name>
<dbReference type="InterPro" id="IPR036444">
    <property type="entry name" value="PLipase_A2_dom_sf"/>
</dbReference>
<reference evidence="1" key="1">
    <citation type="submission" date="2021-02" db="EMBL/GenBank/DDBJ databases">
        <authorList>
            <person name="Nowell W R."/>
        </authorList>
    </citation>
    <scope>NUCLEOTIDE SEQUENCE</scope>
</reference>
<accession>A0A813R8V1</accession>
<dbReference type="Gene3D" id="1.20.90.10">
    <property type="entry name" value="Phospholipase A2 domain"/>
    <property type="match status" value="1"/>
</dbReference>
<evidence type="ECO:0000313" key="2">
    <source>
        <dbReference type="EMBL" id="CAF0931783.1"/>
    </source>
</evidence>
<organism evidence="1 3">
    <name type="scientific">Rotaria sordida</name>
    <dbReference type="NCBI Taxonomy" id="392033"/>
    <lineage>
        <taxon>Eukaryota</taxon>
        <taxon>Metazoa</taxon>
        <taxon>Spiralia</taxon>
        <taxon>Gnathifera</taxon>
        <taxon>Rotifera</taxon>
        <taxon>Eurotatoria</taxon>
        <taxon>Bdelloidea</taxon>
        <taxon>Philodinida</taxon>
        <taxon>Philodinidae</taxon>
        <taxon>Rotaria</taxon>
    </lineage>
</organism>
<dbReference type="EMBL" id="CAJNOL010000205">
    <property type="protein sequence ID" value="CAF0931783.1"/>
    <property type="molecule type" value="Genomic_DNA"/>
</dbReference>
<dbReference type="Proteomes" id="UP000663854">
    <property type="component" value="Unassembled WGS sequence"/>
</dbReference>
<dbReference type="Proteomes" id="UP000663870">
    <property type="component" value="Unassembled WGS sequence"/>
</dbReference>
<sequence>MNISITNGYYVNDRTLDTLDHELPKLMLNKTTDSLSSSVNTHHCVPVQAVKELGCILSEGNISFQGPFQSMCERHQLCYACGFAHSITERQCNKITLMTMNHLCSQIKSLFTSDCTKEYFSKLSVLQQYGYRSSSDYLGFFFECRQECVLNYLRAH</sequence>
<dbReference type="GO" id="GO:0004623">
    <property type="term" value="F:phospholipase A2 activity"/>
    <property type="evidence" value="ECO:0007669"/>
    <property type="project" value="InterPro"/>
</dbReference>
<evidence type="ECO:0000313" key="4">
    <source>
        <dbReference type="Proteomes" id="UP000663870"/>
    </source>
</evidence>
<keyword evidence="4" id="KW-1185">Reference proteome</keyword>
<gene>
    <name evidence="2" type="ORF">JXQ802_LOCUS10681</name>
    <name evidence="1" type="ORF">PYM288_LOCUS3490</name>
</gene>
<dbReference type="GO" id="GO:0050482">
    <property type="term" value="P:arachidonate secretion"/>
    <property type="evidence" value="ECO:0007669"/>
    <property type="project" value="InterPro"/>
</dbReference>
<evidence type="ECO:0000313" key="1">
    <source>
        <dbReference type="EMBL" id="CAF0778462.1"/>
    </source>
</evidence>
<comment type="caution">
    <text evidence="1">The sequence shown here is derived from an EMBL/GenBank/DDBJ whole genome shotgun (WGS) entry which is preliminary data.</text>
</comment>
<proteinExistence type="predicted"/>
<evidence type="ECO:0000313" key="3">
    <source>
        <dbReference type="Proteomes" id="UP000663854"/>
    </source>
</evidence>
<dbReference type="GO" id="GO:0006644">
    <property type="term" value="P:phospholipid metabolic process"/>
    <property type="evidence" value="ECO:0007669"/>
    <property type="project" value="InterPro"/>
</dbReference>
<dbReference type="AlphaFoldDB" id="A0A813R8V1"/>